<reference evidence="1" key="1">
    <citation type="journal article" date="2015" name="Nature">
        <title>Complex archaea that bridge the gap between prokaryotes and eukaryotes.</title>
        <authorList>
            <person name="Spang A."/>
            <person name="Saw J.H."/>
            <person name="Jorgensen S.L."/>
            <person name="Zaremba-Niedzwiedzka K."/>
            <person name="Martijn J."/>
            <person name="Lind A.E."/>
            <person name="van Eijk R."/>
            <person name="Schleper C."/>
            <person name="Guy L."/>
            <person name="Ettema T.J."/>
        </authorList>
    </citation>
    <scope>NUCLEOTIDE SEQUENCE</scope>
</reference>
<gene>
    <name evidence="1" type="ORF">LCGC14_2660880</name>
</gene>
<sequence>MLNITGLDGAHISRSAKMAGIEYIVLKGCKYLGKHKIYKEGEKTESFDSFVAIVSHITTNARDHMINLMHKTKRENVFYIDTDSLTVNETGYNLKDELDEFELGRLQVQEVANNVEIRGAKDYKFGDKEKIKGIKKDAIDLGNNQYSQLHFMKTRSMMRNQISDKAVVKQVTKKLKRIYDKGRVQETGFVLPYVLPQDLSLLTAS</sequence>
<dbReference type="SUPFAM" id="SSF56672">
    <property type="entry name" value="DNA/RNA polymerases"/>
    <property type="match status" value="1"/>
</dbReference>
<dbReference type="InterPro" id="IPR017964">
    <property type="entry name" value="DNA-dir_DNA_pol_B_CS"/>
</dbReference>
<organism evidence="1">
    <name type="scientific">marine sediment metagenome</name>
    <dbReference type="NCBI Taxonomy" id="412755"/>
    <lineage>
        <taxon>unclassified sequences</taxon>
        <taxon>metagenomes</taxon>
        <taxon>ecological metagenomes</taxon>
    </lineage>
</organism>
<dbReference type="EMBL" id="LAZR01046397">
    <property type="protein sequence ID" value="KKK96624.1"/>
    <property type="molecule type" value="Genomic_DNA"/>
</dbReference>
<dbReference type="GO" id="GO:0000166">
    <property type="term" value="F:nucleotide binding"/>
    <property type="evidence" value="ECO:0007669"/>
    <property type="project" value="InterPro"/>
</dbReference>
<name>A0A0F9C247_9ZZZZ</name>
<accession>A0A0F9C247</accession>
<dbReference type="GO" id="GO:0003676">
    <property type="term" value="F:nucleic acid binding"/>
    <property type="evidence" value="ECO:0007669"/>
    <property type="project" value="InterPro"/>
</dbReference>
<comment type="caution">
    <text evidence="1">The sequence shown here is derived from an EMBL/GenBank/DDBJ whole genome shotgun (WGS) entry which is preliminary data.</text>
</comment>
<dbReference type="Gene3D" id="3.90.1600.10">
    <property type="entry name" value="Palm domain of DNA polymerase"/>
    <property type="match status" value="1"/>
</dbReference>
<dbReference type="AlphaFoldDB" id="A0A0F9C247"/>
<proteinExistence type="predicted"/>
<dbReference type="InterPro" id="IPR023211">
    <property type="entry name" value="DNA_pol_palm_dom_sf"/>
</dbReference>
<evidence type="ECO:0000313" key="1">
    <source>
        <dbReference type="EMBL" id="KKK96624.1"/>
    </source>
</evidence>
<dbReference type="PROSITE" id="PS00116">
    <property type="entry name" value="DNA_POLYMERASE_B"/>
    <property type="match status" value="1"/>
</dbReference>
<protein>
    <submittedName>
        <fullName evidence="1">Uncharacterized protein</fullName>
    </submittedName>
</protein>
<dbReference type="InterPro" id="IPR043502">
    <property type="entry name" value="DNA/RNA_pol_sf"/>
</dbReference>